<dbReference type="InterPro" id="IPR049450">
    <property type="entry name" value="ACOT8-like_C"/>
</dbReference>
<dbReference type="PANTHER" id="PTHR11066:SF34">
    <property type="entry name" value="ACYL-COENZYME A THIOESTERASE 8"/>
    <property type="match status" value="1"/>
</dbReference>
<reference evidence="5 6" key="1">
    <citation type="submission" date="2016-11" db="EMBL/GenBank/DDBJ databases">
        <authorList>
            <person name="Jaros S."/>
            <person name="Januszkiewicz K."/>
            <person name="Wedrychowicz H."/>
        </authorList>
    </citation>
    <scope>NUCLEOTIDE SEQUENCE [LARGE SCALE GENOMIC DNA]</scope>
    <source>
        <strain evidence="5 6">DSM 46144</strain>
    </source>
</reference>
<feature type="domain" description="Acyl-CoA thioesterase-like N-terminal HotDog" evidence="3">
    <location>
        <begin position="43"/>
        <end position="118"/>
    </location>
</feature>
<dbReference type="Pfam" id="PF13622">
    <property type="entry name" value="4HBT_3"/>
    <property type="match status" value="1"/>
</dbReference>
<proteinExistence type="inferred from homology"/>
<protein>
    <submittedName>
        <fullName evidence="5">Acyl-CoA thioesterase II</fullName>
    </submittedName>
</protein>
<dbReference type="InterPro" id="IPR042171">
    <property type="entry name" value="Acyl-CoA_hotdog"/>
</dbReference>
<dbReference type="STRING" id="134849.SAMN05443668_10921"/>
<dbReference type="GO" id="GO:0009062">
    <property type="term" value="P:fatty acid catabolic process"/>
    <property type="evidence" value="ECO:0007669"/>
    <property type="project" value="TreeGrafter"/>
</dbReference>
<dbReference type="RefSeq" id="WP_073260652.1">
    <property type="nucleotide sequence ID" value="NZ_FRCS01000009.1"/>
</dbReference>
<feature type="domain" description="Acyl-CoA thioesterase-like C-terminal" evidence="4">
    <location>
        <begin position="137"/>
        <end position="279"/>
    </location>
</feature>
<sequence length="288" mass="29958">MVSGASGTSGASGASGASVDDVLDALRLRSLDAGVWQGDCVTTGGPAVFGGQLIGQALAVAAAAHPGKSVRSIHTTFARTGRPDAPVTLTVDTLHEGRTFAGLTVSVGQGQRRLARAQLLLDAPDDDLIRHASALPDVPKPDEAYPQPPMLDGWEYRFTEDVDLGDPDAVGPPELRVWSRFHTSRPGAAHPLLAWASVGFLIGTALRPHPGLGLAQAHHTLSTGPVTHALTFHDEFAADEWLLLTFRSTFAGGGRAYGTGEVHTAGGRLVASCSQDAMIRRTTGPGAL</sequence>
<accession>A0A1M7RA92</accession>
<evidence type="ECO:0000313" key="5">
    <source>
        <dbReference type="EMBL" id="SHN43072.1"/>
    </source>
</evidence>
<dbReference type="Pfam" id="PF20789">
    <property type="entry name" value="4HBT_3C"/>
    <property type="match status" value="1"/>
</dbReference>
<dbReference type="Gene3D" id="2.40.160.210">
    <property type="entry name" value="Acyl-CoA thioesterase, double hotdog domain"/>
    <property type="match status" value="1"/>
</dbReference>
<dbReference type="InterPro" id="IPR003703">
    <property type="entry name" value="Acyl_CoA_thio"/>
</dbReference>
<dbReference type="InterPro" id="IPR029069">
    <property type="entry name" value="HotDog_dom_sf"/>
</dbReference>
<dbReference type="GO" id="GO:0006637">
    <property type="term" value="P:acyl-CoA metabolic process"/>
    <property type="evidence" value="ECO:0007669"/>
    <property type="project" value="InterPro"/>
</dbReference>
<dbReference type="InterPro" id="IPR049449">
    <property type="entry name" value="TesB_ACOT8-like_N"/>
</dbReference>
<dbReference type="OrthoDB" id="4367793at2"/>
<dbReference type="Proteomes" id="UP000184440">
    <property type="component" value="Unassembled WGS sequence"/>
</dbReference>
<comment type="similarity">
    <text evidence="1">Belongs to the C/M/P thioester hydrolase family.</text>
</comment>
<dbReference type="CDD" id="cd03444">
    <property type="entry name" value="Thioesterase_II_repeat1"/>
    <property type="match status" value="1"/>
</dbReference>
<dbReference type="GO" id="GO:0047617">
    <property type="term" value="F:fatty acyl-CoA hydrolase activity"/>
    <property type="evidence" value="ECO:0007669"/>
    <property type="project" value="InterPro"/>
</dbReference>
<dbReference type="SUPFAM" id="SSF54637">
    <property type="entry name" value="Thioesterase/thiol ester dehydrase-isomerase"/>
    <property type="match status" value="2"/>
</dbReference>
<keyword evidence="2" id="KW-0378">Hydrolase</keyword>
<evidence type="ECO:0000256" key="1">
    <source>
        <dbReference type="ARBA" id="ARBA00006538"/>
    </source>
</evidence>
<organism evidence="5 6">
    <name type="scientific">Cryptosporangium aurantiacum</name>
    <dbReference type="NCBI Taxonomy" id="134849"/>
    <lineage>
        <taxon>Bacteria</taxon>
        <taxon>Bacillati</taxon>
        <taxon>Actinomycetota</taxon>
        <taxon>Actinomycetes</taxon>
        <taxon>Cryptosporangiales</taxon>
        <taxon>Cryptosporangiaceae</taxon>
        <taxon>Cryptosporangium</taxon>
    </lineage>
</organism>
<dbReference type="EMBL" id="FRCS01000009">
    <property type="protein sequence ID" value="SHN43072.1"/>
    <property type="molecule type" value="Genomic_DNA"/>
</dbReference>
<evidence type="ECO:0000259" key="3">
    <source>
        <dbReference type="Pfam" id="PF13622"/>
    </source>
</evidence>
<evidence type="ECO:0000313" key="6">
    <source>
        <dbReference type="Proteomes" id="UP000184440"/>
    </source>
</evidence>
<evidence type="ECO:0000259" key="4">
    <source>
        <dbReference type="Pfam" id="PF20789"/>
    </source>
</evidence>
<gene>
    <name evidence="5" type="ORF">SAMN05443668_10921</name>
</gene>
<name>A0A1M7RA92_9ACTN</name>
<dbReference type="PANTHER" id="PTHR11066">
    <property type="entry name" value="ACYL-COA THIOESTERASE"/>
    <property type="match status" value="1"/>
</dbReference>
<dbReference type="AlphaFoldDB" id="A0A1M7RA92"/>
<evidence type="ECO:0000256" key="2">
    <source>
        <dbReference type="ARBA" id="ARBA00022801"/>
    </source>
</evidence>
<keyword evidence="6" id="KW-1185">Reference proteome</keyword>